<dbReference type="SUPFAM" id="SSF117074">
    <property type="entry name" value="Hypothetical protein PA1324"/>
    <property type="match status" value="1"/>
</dbReference>
<dbReference type="Proteomes" id="UP001209276">
    <property type="component" value="Unassembled WGS sequence"/>
</dbReference>
<proteinExistence type="predicted"/>
<dbReference type="Gene3D" id="2.60.40.10">
    <property type="entry name" value="Immunoglobulins"/>
    <property type="match status" value="1"/>
</dbReference>
<dbReference type="Pfam" id="PF13620">
    <property type="entry name" value="CarboxypepD_reg"/>
    <property type="match status" value="2"/>
</dbReference>
<sequence>MPIRDKYALASSFPFCLKLAEEANVNLELVRSPCRPDTRIKGRVFDECGHRAAHAQVIIYSRDGEKRYEVKTNRKGRFTLERLVPPGCYLIRAAAEGYGLSEPLRIEVKPAVKTRVALRLAPCADYSLGTIYGRVFDETEAGPLENCAVTLRYYASPHRLVAETMTNRNGQFLIYDLEPGAYLLSAERIGYRRSDFIALRVTCRSRVLQDILLTPVSRPKEGAVTGTIVYRGEPQPGIPVFLYHIRADGQEEIVRIQYTNRSGDYCFTGLPEGCYIVKSKLQQEGP</sequence>
<evidence type="ECO:0000313" key="1">
    <source>
        <dbReference type="EMBL" id="MCY9607236.1"/>
    </source>
</evidence>
<protein>
    <submittedName>
        <fullName evidence="1">Carboxypeptidase regulatory-like domain-containing protein</fullName>
    </submittedName>
</protein>
<dbReference type="Proteomes" id="UP000315377">
    <property type="component" value="Chromosome"/>
</dbReference>
<name>A0AAP9J0W1_PANTH</name>
<dbReference type="SUPFAM" id="SSF49464">
    <property type="entry name" value="Carboxypeptidase regulatory domain-like"/>
    <property type="match status" value="2"/>
</dbReference>
<dbReference type="InterPro" id="IPR008969">
    <property type="entry name" value="CarboxyPept-like_regulatory"/>
</dbReference>
<organism evidence="2 3">
    <name type="scientific">Paenibacillus thiaminolyticus</name>
    <name type="common">Bacillus thiaminolyticus</name>
    <dbReference type="NCBI Taxonomy" id="49283"/>
    <lineage>
        <taxon>Bacteria</taxon>
        <taxon>Bacillati</taxon>
        <taxon>Bacillota</taxon>
        <taxon>Bacilli</taxon>
        <taxon>Bacillales</taxon>
        <taxon>Paenibacillaceae</taxon>
        <taxon>Paenibacillus</taxon>
    </lineage>
</organism>
<evidence type="ECO:0000313" key="4">
    <source>
        <dbReference type="Proteomes" id="UP001209276"/>
    </source>
</evidence>
<accession>A0AAP9J0W1</accession>
<reference evidence="1 4" key="2">
    <citation type="submission" date="2022-05" db="EMBL/GenBank/DDBJ databases">
        <title>Genome Sequencing of Bee-Associated Microbes.</title>
        <authorList>
            <person name="Dunlap C."/>
        </authorList>
    </citation>
    <scope>NUCLEOTIDE SEQUENCE [LARGE SCALE GENOMIC DNA]</scope>
    <source>
        <strain evidence="1 4">NRRL B-14613</strain>
    </source>
</reference>
<reference evidence="2 3" key="1">
    <citation type="submission" date="2019-07" db="EMBL/GenBank/DDBJ databases">
        <title>Paenibacillus thiaminolyticus NRRL B-4156.</title>
        <authorList>
            <person name="Hehnly C."/>
            <person name="Zhang L."/>
        </authorList>
    </citation>
    <scope>NUCLEOTIDE SEQUENCE [LARGE SCALE GENOMIC DNA]</scope>
    <source>
        <strain evidence="2 3">NRRL B-4156</strain>
    </source>
</reference>
<dbReference type="EMBL" id="JAMDMM010000018">
    <property type="protein sequence ID" value="MCY9607236.1"/>
    <property type="molecule type" value="Genomic_DNA"/>
</dbReference>
<dbReference type="Gene3D" id="2.60.40.1120">
    <property type="entry name" value="Carboxypeptidase-like, regulatory domain"/>
    <property type="match status" value="2"/>
</dbReference>
<dbReference type="GeneID" id="76994892"/>
<evidence type="ECO:0000313" key="3">
    <source>
        <dbReference type="Proteomes" id="UP000315377"/>
    </source>
</evidence>
<keyword evidence="4" id="KW-1185">Reference proteome</keyword>
<gene>
    <name evidence="2" type="ORF">FLT43_02715</name>
    <name evidence="1" type="ORF">M5W83_08750</name>
</gene>
<dbReference type="InterPro" id="IPR013783">
    <property type="entry name" value="Ig-like_fold"/>
</dbReference>
<evidence type="ECO:0000313" key="2">
    <source>
        <dbReference type="EMBL" id="QDM42533.1"/>
    </source>
</evidence>
<dbReference type="EMBL" id="CP041405">
    <property type="protein sequence ID" value="QDM42533.1"/>
    <property type="molecule type" value="Genomic_DNA"/>
</dbReference>
<dbReference type="AlphaFoldDB" id="A0AAP9J0W1"/>
<dbReference type="RefSeq" id="WP_087440483.1">
    <property type="nucleotide sequence ID" value="NZ_CABMNB010000006.1"/>
</dbReference>